<name>A0A8H5GG81_9AGAR</name>
<organism evidence="3 4">
    <name type="scientific">Tetrapyrgos nigripes</name>
    <dbReference type="NCBI Taxonomy" id="182062"/>
    <lineage>
        <taxon>Eukaryota</taxon>
        <taxon>Fungi</taxon>
        <taxon>Dikarya</taxon>
        <taxon>Basidiomycota</taxon>
        <taxon>Agaricomycotina</taxon>
        <taxon>Agaricomycetes</taxon>
        <taxon>Agaricomycetidae</taxon>
        <taxon>Agaricales</taxon>
        <taxon>Marasmiineae</taxon>
        <taxon>Marasmiaceae</taxon>
        <taxon>Tetrapyrgos</taxon>
    </lineage>
</organism>
<feature type="compositionally biased region" description="Low complexity" evidence="1">
    <location>
        <begin position="317"/>
        <end position="329"/>
    </location>
</feature>
<feature type="compositionally biased region" description="Polar residues" evidence="1">
    <location>
        <begin position="330"/>
        <end position="343"/>
    </location>
</feature>
<keyword evidence="2" id="KW-0812">Transmembrane</keyword>
<reference evidence="3 4" key="1">
    <citation type="journal article" date="2020" name="ISME J.">
        <title>Uncovering the hidden diversity of litter-decomposition mechanisms in mushroom-forming fungi.</title>
        <authorList>
            <person name="Floudas D."/>
            <person name="Bentzer J."/>
            <person name="Ahren D."/>
            <person name="Johansson T."/>
            <person name="Persson P."/>
            <person name="Tunlid A."/>
        </authorList>
    </citation>
    <scope>NUCLEOTIDE SEQUENCE [LARGE SCALE GENOMIC DNA]</scope>
    <source>
        <strain evidence="3 4">CBS 291.85</strain>
    </source>
</reference>
<evidence type="ECO:0000313" key="3">
    <source>
        <dbReference type="EMBL" id="KAF5364423.1"/>
    </source>
</evidence>
<feature type="region of interest" description="Disordered" evidence="1">
    <location>
        <begin position="254"/>
        <end position="273"/>
    </location>
</feature>
<sequence>MISHLPKHILTLVPLSVLLIFPSLGLAIHEHYTLFTWLAVFTCIATLIFHLIVGIITTVSFYRHPERWDTTDFSIVSPYSEKGGRAPWSAQTYTPPSNPDFELGSPTSPAPSSFSSKRHTIRYYSSGCILVTCILLVFWLTSLVICISDTAKGPGSSDDTMTVNAPWNRGVQVTEIIFLLFESITMGLLAMKCVMVKRRMNAKRALVLEERKFNLPRSRSVRTPPSVPAWNRIEEIPLPARPELTVPARSRFSTDTTVGMIPPSQDRTLAISSRSQVTESKYASLRNIQTAFSPASGSDSRRSPSRVRLGGLLRRISGSSKHSSPDSGPAQQQAAMSVTQPSSKEAAVADPGRKQDKGKGRKEIVTVTAVALAETLAQVDTTRHMQSGDLASSSLDDLIRQAASTEAKIRETQTGR</sequence>
<dbReference type="Proteomes" id="UP000559256">
    <property type="component" value="Unassembled WGS sequence"/>
</dbReference>
<gene>
    <name evidence="3" type="ORF">D9758_010696</name>
</gene>
<keyword evidence="2" id="KW-0472">Membrane</keyword>
<evidence type="ECO:0000256" key="1">
    <source>
        <dbReference type="SAM" id="MobiDB-lite"/>
    </source>
</evidence>
<feature type="transmembrane region" description="Helical" evidence="2">
    <location>
        <begin position="123"/>
        <end position="145"/>
    </location>
</feature>
<feature type="compositionally biased region" description="Basic and acidic residues" evidence="1">
    <location>
        <begin position="351"/>
        <end position="361"/>
    </location>
</feature>
<evidence type="ECO:0000313" key="4">
    <source>
        <dbReference type="Proteomes" id="UP000559256"/>
    </source>
</evidence>
<dbReference type="AlphaFoldDB" id="A0A8H5GG81"/>
<evidence type="ECO:0000256" key="2">
    <source>
        <dbReference type="SAM" id="Phobius"/>
    </source>
</evidence>
<feature type="region of interest" description="Disordered" evidence="1">
    <location>
        <begin position="316"/>
        <end position="361"/>
    </location>
</feature>
<accession>A0A8H5GG81</accession>
<dbReference type="EMBL" id="JAACJM010000033">
    <property type="protein sequence ID" value="KAF5364423.1"/>
    <property type="molecule type" value="Genomic_DNA"/>
</dbReference>
<comment type="caution">
    <text evidence="3">The sequence shown here is derived from an EMBL/GenBank/DDBJ whole genome shotgun (WGS) entry which is preliminary data.</text>
</comment>
<feature type="transmembrane region" description="Helical" evidence="2">
    <location>
        <begin position="176"/>
        <end position="195"/>
    </location>
</feature>
<proteinExistence type="predicted"/>
<keyword evidence="4" id="KW-1185">Reference proteome</keyword>
<protein>
    <submittedName>
        <fullName evidence="3">Uncharacterized protein</fullName>
    </submittedName>
</protein>
<feature type="transmembrane region" description="Helical" evidence="2">
    <location>
        <begin position="37"/>
        <end position="62"/>
    </location>
</feature>
<dbReference type="OrthoDB" id="10584709at2759"/>
<keyword evidence="2" id="KW-1133">Transmembrane helix</keyword>